<reference evidence="2" key="1">
    <citation type="journal article" date="2023" name="Mol. Phylogenet. Evol.">
        <title>Genome-scale phylogeny and comparative genomics of the fungal order Sordariales.</title>
        <authorList>
            <person name="Hensen N."/>
            <person name="Bonometti L."/>
            <person name="Westerberg I."/>
            <person name="Brannstrom I.O."/>
            <person name="Guillou S."/>
            <person name="Cros-Aarteil S."/>
            <person name="Calhoun S."/>
            <person name="Haridas S."/>
            <person name="Kuo A."/>
            <person name="Mondo S."/>
            <person name="Pangilinan J."/>
            <person name="Riley R."/>
            <person name="LaButti K."/>
            <person name="Andreopoulos B."/>
            <person name="Lipzen A."/>
            <person name="Chen C."/>
            <person name="Yan M."/>
            <person name="Daum C."/>
            <person name="Ng V."/>
            <person name="Clum A."/>
            <person name="Steindorff A."/>
            <person name="Ohm R.A."/>
            <person name="Martin F."/>
            <person name="Silar P."/>
            <person name="Natvig D.O."/>
            <person name="Lalanne C."/>
            <person name="Gautier V."/>
            <person name="Ament-Velasquez S.L."/>
            <person name="Kruys A."/>
            <person name="Hutchinson M.I."/>
            <person name="Powell A.J."/>
            <person name="Barry K."/>
            <person name="Miller A.N."/>
            <person name="Grigoriev I.V."/>
            <person name="Debuchy R."/>
            <person name="Gladieux P."/>
            <person name="Hiltunen Thoren M."/>
            <person name="Johannesson H."/>
        </authorList>
    </citation>
    <scope>NUCLEOTIDE SEQUENCE</scope>
    <source>
        <strain evidence="2">PSN243</strain>
    </source>
</reference>
<accession>A0AAV9H0B5</accession>
<organism evidence="2 3">
    <name type="scientific">Podospora aff. communis PSN243</name>
    <dbReference type="NCBI Taxonomy" id="3040156"/>
    <lineage>
        <taxon>Eukaryota</taxon>
        <taxon>Fungi</taxon>
        <taxon>Dikarya</taxon>
        <taxon>Ascomycota</taxon>
        <taxon>Pezizomycotina</taxon>
        <taxon>Sordariomycetes</taxon>
        <taxon>Sordariomycetidae</taxon>
        <taxon>Sordariales</taxon>
        <taxon>Podosporaceae</taxon>
        <taxon>Podospora</taxon>
    </lineage>
</organism>
<feature type="compositionally biased region" description="Polar residues" evidence="1">
    <location>
        <begin position="18"/>
        <end position="33"/>
    </location>
</feature>
<dbReference type="EMBL" id="MU865924">
    <property type="protein sequence ID" value="KAK4452316.1"/>
    <property type="molecule type" value="Genomic_DNA"/>
</dbReference>
<reference evidence="2" key="2">
    <citation type="submission" date="2023-05" db="EMBL/GenBank/DDBJ databases">
        <authorList>
            <consortium name="Lawrence Berkeley National Laboratory"/>
            <person name="Steindorff A."/>
            <person name="Hensen N."/>
            <person name="Bonometti L."/>
            <person name="Westerberg I."/>
            <person name="Brannstrom I.O."/>
            <person name="Guillou S."/>
            <person name="Cros-Aarteil S."/>
            <person name="Calhoun S."/>
            <person name="Haridas S."/>
            <person name="Kuo A."/>
            <person name="Mondo S."/>
            <person name="Pangilinan J."/>
            <person name="Riley R."/>
            <person name="Labutti K."/>
            <person name="Andreopoulos B."/>
            <person name="Lipzen A."/>
            <person name="Chen C."/>
            <person name="Yanf M."/>
            <person name="Daum C."/>
            <person name="Ng V."/>
            <person name="Clum A."/>
            <person name="Ohm R."/>
            <person name="Martin F."/>
            <person name="Silar P."/>
            <person name="Natvig D."/>
            <person name="Lalanne C."/>
            <person name="Gautier V."/>
            <person name="Ament-Velasquez S.L."/>
            <person name="Kruys A."/>
            <person name="Hutchinson M.I."/>
            <person name="Powell A.J."/>
            <person name="Barry K."/>
            <person name="Miller A.N."/>
            <person name="Grigoriev I.V."/>
            <person name="Debuchy R."/>
            <person name="Gladieux P."/>
            <person name="Thoren M.H."/>
            <person name="Johannesson H."/>
        </authorList>
    </citation>
    <scope>NUCLEOTIDE SEQUENCE</scope>
    <source>
        <strain evidence="2">PSN243</strain>
    </source>
</reference>
<comment type="caution">
    <text evidence="2">The sequence shown here is derived from an EMBL/GenBank/DDBJ whole genome shotgun (WGS) entry which is preliminary data.</text>
</comment>
<proteinExistence type="predicted"/>
<evidence type="ECO:0000256" key="1">
    <source>
        <dbReference type="SAM" id="MobiDB-lite"/>
    </source>
</evidence>
<name>A0AAV9H0B5_9PEZI</name>
<evidence type="ECO:0000313" key="2">
    <source>
        <dbReference type="EMBL" id="KAK4452316.1"/>
    </source>
</evidence>
<feature type="region of interest" description="Disordered" evidence="1">
    <location>
        <begin position="18"/>
        <end position="91"/>
    </location>
</feature>
<protein>
    <submittedName>
        <fullName evidence="2">Uncharacterized protein</fullName>
    </submittedName>
</protein>
<feature type="compositionally biased region" description="Low complexity" evidence="1">
    <location>
        <begin position="71"/>
        <end position="85"/>
    </location>
</feature>
<evidence type="ECO:0000313" key="3">
    <source>
        <dbReference type="Proteomes" id="UP001321760"/>
    </source>
</evidence>
<sequence>MSPTYTMSAHLCKQIYSSWRQTHPTPNNHTNAGPSPLPSPLAMPTAPISYFRRSLSPDNANQSMDNDRSEPSPSSSPSSSPPTSSWRWGSR</sequence>
<keyword evidence="3" id="KW-1185">Reference proteome</keyword>
<gene>
    <name evidence="2" type="ORF">QBC34DRAFT_377324</name>
</gene>
<dbReference type="Proteomes" id="UP001321760">
    <property type="component" value="Unassembled WGS sequence"/>
</dbReference>
<dbReference type="AlphaFoldDB" id="A0AAV9H0B5"/>